<evidence type="ECO:0000256" key="9">
    <source>
        <dbReference type="RuleBase" id="RU364116"/>
    </source>
</evidence>
<dbReference type="SFLD" id="SFLDS00029">
    <property type="entry name" value="Radical_SAM"/>
    <property type="match status" value="1"/>
</dbReference>
<dbReference type="PANTHER" id="PTHR13932:SF5">
    <property type="entry name" value="RADICAL S-ADENOSYL METHIONINE DOMAIN-CONTAINING PROTEIN 1, MITOCHONDRIAL"/>
    <property type="match status" value="1"/>
</dbReference>
<dbReference type="SMART" id="SM00729">
    <property type="entry name" value="Elp3"/>
    <property type="match status" value="1"/>
</dbReference>
<evidence type="ECO:0000256" key="2">
    <source>
        <dbReference type="ARBA" id="ARBA00017228"/>
    </source>
</evidence>
<dbReference type="EMBL" id="JBJHZZ010000006">
    <property type="protein sequence ID" value="MFL0247426.1"/>
    <property type="molecule type" value="Genomic_DNA"/>
</dbReference>
<keyword evidence="9" id="KW-0963">Cytoplasm</keyword>
<dbReference type="NCBIfam" id="TIGR00539">
    <property type="entry name" value="hemN_rel"/>
    <property type="match status" value="1"/>
</dbReference>
<evidence type="ECO:0000256" key="3">
    <source>
        <dbReference type="ARBA" id="ARBA00022617"/>
    </source>
</evidence>
<keyword evidence="9" id="KW-0004">4Fe-4S</keyword>
<dbReference type="SFLD" id="SFLDF00288">
    <property type="entry name" value="HemN-like__clustered_with_nucl"/>
    <property type="match status" value="1"/>
</dbReference>
<dbReference type="SFLD" id="SFLDG01065">
    <property type="entry name" value="anaerobic_coproporphyrinogen-I"/>
    <property type="match status" value="1"/>
</dbReference>
<comment type="similarity">
    <text evidence="1">Belongs to the anaerobic coproporphyrinogen-III oxidase family. HemW subfamily.</text>
</comment>
<dbReference type="Pfam" id="PF06969">
    <property type="entry name" value="HemN_C"/>
    <property type="match status" value="1"/>
</dbReference>
<dbReference type="Pfam" id="PF04055">
    <property type="entry name" value="Radical_SAM"/>
    <property type="match status" value="1"/>
</dbReference>
<feature type="domain" description="Radical SAM core" evidence="10">
    <location>
        <begin position="1"/>
        <end position="230"/>
    </location>
</feature>
<evidence type="ECO:0000256" key="1">
    <source>
        <dbReference type="ARBA" id="ARBA00006100"/>
    </source>
</evidence>
<reference evidence="11 12" key="1">
    <citation type="submission" date="2024-11" db="EMBL/GenBank/DDBJ databases">
        <authorList>
            <person name="Heng Y.C."/>
            <person name="Lim A.C.H."/>
            <person name="Lee J.K.Y."/>
            <person name="Kittelmann S."/>
        </authorList>
    </citation>
    <scope>NUCLEOTIDE SEQUENCE [LARGE SCALE GENOMIC DNA]</scope>
    <source>
        <strain evidence="11 12">WILCCON 0185</strain>
    </source>
</reference>
<dbReference type="InterPro" id="IPR058240">
    <property type="entry name" value="rSAM_sf"/>
</dbReference>
<proteinExistence type="inferred from homology"/>
<protein>
    <recommendedName>
        <fullName evidence="2 9">Heme chaperone HemW</fullName>
    </recommendedName>
</protein>
<comment type="function">
    <text evidence="9">Probably acts as a heme chaperone, transferring heme to an unknown acceptor. Binds one molecule of heme per monomer, possibly covalently. Binds 1 [4Fe-4S] cluster. The cluster is coordinated with 3 cysteines and an exchangeable S-adenosyl-L-methionine.</text>
</comment>
<evidence type="ECO:0000313" key="11">
    <source>
        <dbReference type="EMBL" id="MFL0247426.1"/>
    </source>
</evidence>
<dbReference type="InterPro" id="IPR007197">
    <property type="entry name" value="rSAM"/>
</dbReference>
<dbReference type="RefSeq" id="WP_406769874.1">
    <property type="nucleotide sequence ID" value="NZ_JBJHZZ010000006.1"/>
</dbReference>
<accession>A0ABW8T551</accession>
<evidence type="ECO:0000256" key="4">
    <source>
        <dbReference type="ARBA" id="ARBA00022691"/>
    </source>
</evidence>
<dbReference type="InterPro" id="IPR006638">
    <property type="entry name" value="Elp3/MiaA/NifB-like_rSAM"/>
</dbReference>
<name>A0ABW8T551_9CLOT</name>
<dbReference type="SUPFAM" id="SSF102114">
    <property type="entry name" value="Radical SAM enzymes"/>
    <property type="match status" value="1"/>
</dbReference>
<comment type="subcellular location">
    <subcellularLocation>
        <location evidence="9">Cytoplasm</location>
    </subcellularLocation>
</comment>
<keyword evidence="8 9" id="KW-0143">Chaperone</keyword>
<dbReference type="Proteomes" id="UP001623591">
    <property type="component" value="Unassembled WGS sequence"/>
</dbReference>
<keyword evidence="12" id="KW-1185">Reference proteome</keyword>
<keyword evidence="7 9" id="KW-0411">Iron-sulfur</keyword>
<dbReference type="SFLD" id="SFLDG01082">
    <property type="entry name" value="B12-binding_domain_containing"/>
    <property type="match status" value="1"/>
</dbReference>
<sequence>MEETIALYLHIPFCKQKCFYCDFPSFACKDSLMLNYTNALCKEIGSAANYKIGSIFIGGGTPTYLSLECLMLLKEVIAKLDLAEDIEFTVEGNPDSFNSEKLSIFKAMGVNRLSIGLQAWQDNLLKNLGRAHNRQQFLNTFNTARSLGFNNINVDLMFGLPNQTMSNWKETLEKDIELKPEHISCYSLIIEEGTPFYKTMEIGKLNLPEEDAEREMYEFAIEFLKFKGYKQYEISNFSKVDYECRHNLTYWNLKDYLGCGSSAHSFISNTRYRNESDIEKYIYGVNSGTNAVIEKHVNSLEDNMEEFMFMGLRKIEGISLKEFKLRFKNDIFSVYPKVLNKFLKANLLVLEGDRLYLSAKGIELSNQVMCEFILSV</sequence>
<dbReference type="PROSITE" id="PS51918">
    <property type="entry name" value="RADICAL_SAM"/>
    <property type="match status" value="1"/>
</dbReference>
<organism evidence="11 12">
    <name type="scientific">Candidatus Clostridium stratigraminis</name>
    <dbReference type="NCBI Taxonomy" id="3381661"/>
    <lineage>
        <taxon>Bacteria</taxon>
        <taxon>Bacillati</taxon>
        <taxon>Bacillota</taxon>
        <taxon>Clostridia</taxon>
        <taxon>Eubacteriales</taxon>
        <taxon>Clostridiaceae</taxon>
        <taxon>Clostridium</taxon>
    </lineage>
</organism>
<keyword evidence="3 9" id="KW-0349">Heme</keyword>
<evidence type="ECO:0000256" key="6">
    <source>
        <dbReference type="ARBA" id="ARBA00023004"/>
    </source>
</evidence>
<dbReference type="InterPro" id="IPR013785">
    <property type="entry name" value="Aldolase_TIM"/>
</dbReference>
<dbReference type="InterPro" id="IPR034505">
    <property type="entry name" value="Coproporphyrinogen-III_oxidase"/>
</dbReference>
<keyword evidence="4 9" id="KW-0949">S-adenosyl-L-methionine</keyword>
<dbReference type="Gene3D" id="3.20.20.70">
    <property type="entry name" value="Aldolase class I"/>
    <property type="match status" value="1"/>
</dbReference>
<keyword evidence="5 9" id="KW-0479">Metal-binding</keyword>
<keyword evidence="6 9" id="KW-0408">Iron</keyword>
<evidence type="ECO:0000256" key="5">
    <source>
        <dbReference type="ARBA" id="ARBA00022723"/>
    </source>
</evidence>
<dbReference type="PANTHER" id="PTHR13932">
    <property type="entry name" value="COPROPORPHYRINIGEN III OXIDASE"/>
    <property type="match status" value="1"/>
</dbReference>
<evidence type="ECO:0000313" key="12">
    <source>
        <dbReference type="Proteomes" id="UP001623591"/>
    </source>
</evidence>
<evidence type="ECO:0000256" key="7">
    <source>
        <dbReference type="ARBA" id="ARBA00023014"/>
    </source>
</evidence>
<gene>
    <name evidence="11" type="primary">hemW</name>
    <name evidence="11" type="ORF">ACJDUG_10625</name>
</gene>
<comment type="caution">
    <text evidence="11">The sequence shown here is derived from an EMBL/GenBank/DDBJ whole genome shotgun (WGS) entry which is preliminary data.</text>
</comment>
<dbReference type="InterPro" id="IPR004559">
    <property type="entry name" value="HemW-like"/>
</dbReference>
<evidence type="ECO:0000259" key="10">
    <source>
        <dbReference type="PROSITE" id="PS51918"/>
    </source>
</evidence>
<evidence type="ECO:0000256" key="8">
    <source>
        <dbReference type="ARBA" id="ARBA00023186"/>
    </source>
</evidence>
<dbReference type="InterPro" id="IPR010723">
    <property type="entry name" value="HemN_C"/>
</dbReference>
<dbReference type="SFLD" id="SFLDF00562">
    <property type="entry name" value="HemN-like__clustered_with_heat"/>
    <property type="match status" value="1"/>
</dbReference>